<dbReference type="PANTHER" id="PTHR10916:SF0">
    <property type="entry name" value="LARGE RIBOSOMAL SUBUNIT PROTEIN UL29C"/>
    <property type="match status" value="1"/>
</dbReference>
<dbReference type="STRING" id="381751.SAMN05444391_0650"/>
<dbReference type="GO" id="GO:0006412">
    <property type="term" value="P:translation"/>
    <property type="evidence" value="ECO:0007669"/>
    <property type="project" value="UniProtKB-UniRule"/>
</dbReference>
<dbReference type="InterPro" id="IPR036049">
    <property type="entry name" value="Ribosomal_uL29_sf"/>
</dbReference>
<dbReference type="SUPFAM" id="SSF46561">
    <property type="entry name" value="Ribosomal protein L29 (L29p)"/>
    <property type="match status" value="1"/>
</dbReference>
<dbReference type="GO" id="GO:0022625">
    <property type="term" value="C:cytosolic large ribosomal subunit"/>
    <property type="evidence" value="ECO:0007669"/>
    <property type="project" value="TreeGrafter"/>
</dbReference>
<evidence type="ECO:0000256" key="1">
    <source>
        <dbReference type="ARBA" id="ARBA00009254"/>
    </source>
</evidence>
<sequence length="66" mass="7969">MKASELRNLTIEELRKKEEELRRKLLSLRIKKKIEGLKNPMEIRQIKRDIARILTVIREKELRGES</sequence>
<proteinExistence type="inferred from homology"/>
<evidence type="ECO:0000256" key="4">
    <source>
        <dbReference type="ARBA" id="ARBA00035204"/>
    </source>
</evidence>
<dbReference type="InterPro" id="IPR001854">
    <property type="entry name" value="Ribosomal_uL29"/>
</dbReference>
<dbReference type="GO" id="GO:0003735">
    <property type="term" value="F:structural constituent of ribosome"/>
    <property type="evidence" value="ECO:0007669"/>
    <property type="project" value="InterPro"/>
</dbReference>
<keyword evidence="3 5" id="KW-0687">Ribonucleoprotein</keyword>
<protein>
    <recommendedName>
        <fullName evidence="4 5">Large ribosomal subunit protein uL29</fullName>
    </recommendedName>
</protein>
<dbReference type="NCBIfam" id="TIGR00012">
    <property type="entry name" value="L29"/>
    <property type="match status" value="1"/>
</dbReference>
<dbReference type="Proteomes" id="UP000189810">
    <property type="component" value="Chromosome I"/>
</dbReference>
<dbReference type="Gene3D" id="1.10.287.310">
    <property type="match status" value="1"/>
</dbReference>
<dbReference type="AlphaFoldDB" id="A0A1M6RH92"/>
<evidence type="ECO:0000256" key="3">
    <source>
        <dbReference type="ARBA" id="ARBA00023274"/>
    </source>
</evidence>
<evidence type="ECO:0000256" key="2">
    <source>
        <dbReference type="ARBA" id="ARBA00022980"/>
    </source>
</evidence>
<dbReference type="OrthoDB" id="9815192at2"/>
<dbReference type="InterPro" id="IPR050063">
    <property type="entry name" value="Ribosomal_protein_uL29"/>
</dbReference>
<dbReference type="RefSeq" id="WP_079653802.1">
    <property type="nucleotide sequence ID" value="NZ_LT670846.1"/>
</dbReference>
<reference evidence="6 7" key="1">
    <citation type="submission" date="2016-11" db="EMBL/GenBank/DDBJ databases">
        <authorList>
            <person name="Jaros S."/>
            <person name="Januszkiewicz K."/>
            <person name="Wedrychowicz H."/>
        </authorList>
    </citation>
    <scope>NUCLEOTIDE SEQUENCE [LARGE SCALE GENOMIC DNA]</scope>
    <source>
        <strain evidence="6 7">DSM 19557</strain>
    </source>
</reference>
<dbReference type="Pfam" id="PF00831">
    <property type="entry name" value="Ribosomal_L29"/>
    <property type="match status" value="1"/>
</dbReference>
<name>A0A1M6RH92_9AQUI</name>
<evidence type="ECO:0000256" key="5">
    <source>
        <dbReference type="HAMAP-Rule" id="MF_00374"/>
    </source>
</evidence>
<evidence type="ECO:0000313" key="7">
    <source>
        <dbReference type="Proteomes" id="UP000189810"/>
    </source>
</evidence>
<dbReference type="PROSITE" id="PS00579">
    <property type="entry name" value="RIBOSOMAL_L29"/>
    <property type="match status" value="1"/>
</dbReference>
<accession>A0A1M6RH92</accession>
<dbReference type="EMBL" id="LT670846">
    <property type="protein sequence ID" value="SHK31835.1"/>
    <property type="molecule type" value="Genomic_DNA"/>
</dbReference>
<gene>
    <name evidence="5" type="primary">rpmC</name>
    <name evidence="6" type="ORF">SAMN05444391_0650</name>
</gene>
<dbReference type="InterPro" id="IPR018254">
    <property type="entry name" value="Ribosomal_uL29_CS"/>
</dbReference>
<dbReference type="PANTHER" id="PTHR10916">
    <property type="entry name" value="60S RIBOSOMAL PROTEIN L35/50S RIBOSOMAL PROTEIN L29"/>
    <property type="match status" value="1"/>
</dbReference>
<keyword evidence="7" id="KW-1185">Reference proteome</keyword>
<dbReference type="HAMAP" id="MF_00374">
    <property type="entry name" value="Ribosomal_uL29"/>
    <property type="match status" value="1"/>
</dbReference>
<organism evidence="6 7">
    <name type="scientific">Thermocrinis minervae</name>
    <dbReference type="NCBI Taxonomy" id="381751"/>
    <lineage>
        <taxon>Bacteria</taxon>
        <taxon>Pseudomonadati</taxon>
        <taxon>Aquificota</taxon>
        <taxon>Aquificia</taxon>
        <taxon>Aquificales</taxon>
        <taxon>Aquificaceae</taxon>
        <taxon>Thermocrinis</taxon>
    </lineage>
</organism>
<keyword evidence="2 5" id="KW-0689">Ribosomal protein</keyword>
<evidence type="ECO:0000313" key="6">
    <source>
        <dbReference type="EMBL" id="SHK31835.1"/>
    </source>
</evidence>
<comment type="similarity">
    <text evidence="1 5">Belongs to the universal ribosomal protein uL29 family.</text>
</comment>
<dbReference type="FunFam" id="1.10.287.310:FF:000001">
    <property type="entry name" value="50S ribosomal protein L29"/>
    <property type="match status" value="1"/>
</dbReference>